<dbReference type="EMBL" id="HBII01025514">
    <property type="protein sequence ID" value="CAE0351692.1"/>
    <property type="molecule type" value="Transcribed_RNA"/>
</dbReference>
<protein>
    <submittedName>
        <fullName evidence="2">Uncharacterized protein</fullName>
    </submittedName>
</protein>
<evidence type="ECO:0000313" key="2">
    <source>
        <dbReference type="EMBL" id="CAE0351692.1"/>
    </source>
</evidence>
<sequence length="292" mass="34239">MHRIYPQMILMHLIVQERDPAKNRQSDSVWGTSKSLSKIYEPSMKSNEIAEFVEEDEKIRFDYTYTIEPETLTKYTTPPIVVGQTFDLTEKEIGIVSEKFKEWRLFHYNKKTGYFYLTKKPISEELLSLGLQNEKVLAKHEASNDDIRVKVKIWENDIYTIFGKTKDGFICPLNFTRGTPIMYMTKNQSVLFDDIKLRYDANWVLVRIGCVTFSVGLYFANQFEIWGGHFTHYGIYRIGKRIGFLPIAFLFLLTGFWYDQQIKFYNNAVKKLESVGLRDSNLKESVIEAFLS</sequence>
<keyword evidence="1" id="KW-0472">Membrane</keyword>
<dbReference type="AlphaFoldDB" id="A0A7S3NBC8"/>
<accession>A0A7S3NBC8</accession>
<evidence type="ECO:0000313" key="3">
    <source>
        <dbReference type="EMBL" id="CAE0351696.1"/>
    </source>
</evidence>
<keyword evidence="1" id="KW-1133">Transmembrane helix</keyword>
<name>A0A7S3NBC8_9SPIT</name>
<reference evidence="2" key="1">
    <citation type="submission" date="2021-01" db="EMBL/GenBank/DDBJ databases">
        <authorList>
            <person name="Corre E."/>
            <person name="Pelletier E."/>
            <person name="Niang G."/>
            <person name="Scheremetjew M."/>
            <person name="Finn R."/>
            <person name="Kale V."/>
            <person name="Holt S."/>
            <person name="Cochrane G."/>
            <person name="Meng A."/>
            <person name="Brown T."/>
            <person name="Cohen L."/>
        </authorList>
    </citation>
    <scope>NUCLEOTIDE SEQUENCE</scope>
    <source>
        <strain evidence="2">FSP1.4</strain>
    </source>
</reference>
<gene>
    <name evidence="2" type="ORF">EHAR0213_LOCUS10606</name>
    <name evidence="3" type="ORF">EHAR0213_LOCUS10610</name>
</gene>
<feature type="transmembrane region" description="Helical" evidence="1">
    <location>
        <begin position="204"/>
        <end position="221"/>
    </location>
</feature>
<keyword evidence="1" id="KW-0812">Transmembrane</keyword>
<feature type="transmembrane region" description="Helical" evidence="1">
    <location>
        <begin position="241"/>
        <end position="258"/>
    </location>
</feature>
<dbReference type="EMBL" id="HBII01025525">
    <property type="protein sequence ID" value="CAE0351696.1"/>
    <property type="molecule type" value="Transcribed_RNA"/>
</dbReference>
<proteinExistence type="predicted"/>
<evidence type="ECO:0000256" key="1">
    <source>
        <dbReference type="SAM" id="Phobius"/>
    </source>
</evidence>
<organism evidence="2">
    <name type="scientific">Euplotes harpa</name>
    <dbReference type="NCBI Taxonomy" id="151035"/>
    <lineage>
        <taxon>Eukaryota</taxon>
        <taxon>Sar</taxon>
        <taxon>Alveolata</taxon>
        <taxon>Ciliophora</taxon>
        <taxon>Intramacronucleata</taxon>
        <taxon>Spirotrichea</taxon>
        <taxon>Hypotrichia</taxon>
        <taxon>Euplotida</taxon>
        <taxon>Euplotidae</taxon>
        <taxon>Euplotes</taxon>
    </lineage>
</organism>